<dbReference type="GO" id="GO:0009029">
    <property type="term" value="F:lipid-A 4'-kinase activity"/>
    <property type="evidence" value="ECO:0007669"/>
    <property type="project" value="UniProtKB-UniRule"/>
</dbReference>
<keyword evidence="8 13" id="KW-0547">Nucleotide-binding</keyword>
<evidence type="ECO:0000256" key="2">
    <source>
        <dbReference type="ARBA" id="ARBA00004870"/>
    </source>
</evidence>
<evidence type="ECO:0000256" key="1">
    <source>
        <dbReference type="ARBA" id="ARBA00002274"/>
    </source>
</evidence>
<protein>
    <recommendedName>
        <fullName evidence="4 13">Tetraacyldisaccharide 4'-kinase</fullName>
        <ecNumber evidence="3 13">2.7.1.130</ecNumber>
    </recommendedName>
    <alternativeName>
        <fullName evidence="12 13">Lipid A 4'-kinase</fullName>
    </alternativeName>
</protein>
<dbReference type="AlphaFoldDB" id="A0AAU7D1M6"/>
<evidence type="ECO:0000256" key="4">
    <source>
        <dbReference type="ARBA" id="ARBA00016436"/>
    </source>
</evidence>
<reference evidence="14" key="1">
    <citation type="submission" date="2023-03" db="EMBL/GenBank/DDBJ databases">
        <title>Edaphobacter sp.</title>
        <authorList>
            <person name="Huber K.J."/>
            <person name="Papendorf J."/>
            <person name="Pilke C."/>
            <person name="Bunk B."/>
            <person name="Sproeer C."/>
            <person name="Pester M."/>
        </authorList>
    </citation>
    <scope>NUCLEOTIDE SEQUENCE</scope>
    <source>
        <strain evidence="14">DSM 109919</strain>
        <strain evidence="15">DSM 109920</strain>
    </source>
</reference>
<dbReference type="GO" id="GO:0005886">
    <property type="term" value="C:plasma membrane"/>
    <property type="evidence" value="ECO:0007669"/>
    <property type="project" value="TreeGrafter"/>
</dbReference>
<comment type="pathway">
    <text evidence="2 13">Glycolipid biosynthesis; lipid IV(A) biosynthesis; lipid IV(A) from (3R)-3-hydroxytetradecanoyl-[acyl-carrier-protein] and UDP-N-acetyl-alpha-D-glucosamine: step 6/6.</text>
</comment>
<evidence type="ECO:0000313" key="15">
    <source>
        <dbReference type="EMBL" id="XBH14229.1"/>
    </source>
</evidence>
<evidence type="ECO:0000256" key="12">
    <source>
        <dbReference type="ARBA" id="ARBA00029757"/>
    </source>
</evidence>
<evidence type="ECO:0000256" key="13">
    <source>
        <dbReference type="HAMAP-Rule" id="MF_00409"/>
    </source>
</evidence>
<comment type="similarity">
    <text evidence="13">Belongs to the LpxK family.</text>
</comment>
<dbReference type="PANTHER" id="PTHR42724:SF1">
    <property type="entry name" value="TETRAACYLDISACCHARIDE 4'-KINASE, MITOCHONDRIAL-RELATED"/>
    <property type="match status" value="1"/>
</dbReference>
<keyword evidence="11 13" id="KW-0443">Lipid metabolism</keyword>
<dbReference type="NCBIfam" id="TIGR00682">
    <property type="entry name" value="lpxK"/>
    <property type="match status" value="1"/>
</dbReference>
<proteinExistence type="inferred from homology"/>
<name>A0AAU7D1M6_9BACT</name>
<dbReference type="EC" id="2.7.1.130" evidence="3 13"/>
<dbReference type="GO" id="GO:0009244">
    <property type="term" value="P:lipopolysaccharide core region biosynthetic process"/>
    <property type="evidence" value="ECO:0007669"/>
    <property type="project" value="TreeGrafter"/>
</dbReference>
<evidence type="ECO:0000313" key="14">
    <source>
        <dbReference type="EMBL" id="XBH10801.1"/>
    </source>
</evidence>
<feature type="binding site" evidence="13">
    <location>
        <begin position="47"/>
        <end position="54"/>
    </location>
    <ligand>
        <name>ATP</name>
        <dbReference type="ChEBI" id="CHEBI:30616"/>
    </ligand>
</feature>
<dbReference type="RefSeq" id="WP_348268292.1">
    <property type="nucleotide sequence ID" value="NZ_CP121194.1"/>
</dbReference>
<accession>A0AAU7DAB6</accession>
<dbReference type="PANTHER" id="PTHR42724">
    <property type="entry name" value="TETRAACYLDISACCHARIDE 4'-KINASE"/>
    <property type="match status" value="1"/>
</dbReference>
<dbReference type="KEGG" id="epl:P4G45_03475"/>
<dbReference type="Pfam" id="PF02606">
    <property type="entry name" value="LpxK"/>
    <property type="match status" value="1"/>
</dbReference>
<organism evidence="14">
    <name type="scientific">Edaphobacter paludis</name>
    <dbReference type="NCBI Taxonomy" id="3035702"/>
    <lineage>
        <taxon>Bacteria</taxon>
        <taxon>Pseudomonadati</taxon>
        <taxon>Acidobacteriota</taxon>
        <taxon>Terriglobia</taxon>
        <taxon>Terriglobales</taxon>
        <taxon>Acidobacteriaceae</taxon>
        <taxon>Edaphobacter</taxon>
    </lineage>
</organism>
<evidence type="ECO:0000256" key="3">
    <source>
        <dbReference type="ARBA" id="ARBA00012071"/>
    </source>
</evidence>
<evidence type="ECO:0000256" key="10">
    <source>
        <dbReference type="ARBA" id="ARBA00022840"/>
    </source>
</evidence>
<dbReference type="EMBL" id="CP121194">
    <property type="protein sequence ID" value="XBH10801.1"/>
    <property type="molecule type" value="Genomic_DNA"/>
</dbReference>
<comment type="function">
    <text evidence="1 13">Transfers the gamma-phosphate of ATP to the 4'-position of a tetraacyldisaccharide 1-phosphate intermediate (termed DS-1-P) to form tetraacyldisaccharide 1,4'-bis-phosphate (lipid IVA).</text>
</comment>
<evidence type="ECO:0000256" key="9">
    <source>
        <dbReference type="ARBA" id="ARBA00022777"/>
    </source>
</evidence>
<keyword evidence="6 13" id="KW-0441">Lipid A biosynthesis</keyword>
<keyword evidence="7 13" id="KW-0808">Transferase</keyword>
<accession>A0AAU7D1M6</accession>
<dbReference type="EMBL" id="CP121195">
    <property type="protein sequence ID" value="XBH14229.1"/>
    <property type="molecule type" value="Genomic_DNA"/>
</dbReference>
<dbReference type="InterPro" id="IPR003758">
    <property type="entry name" value="LpxK"/>
</dbReference>
<dbReference type="HAMAP" id="MF_00409">
    <property type="entry name" value="LpxK"/>
    <property type="match status" value="1"/>
</dbReference>
<evidence type="ECO:0000256" key="6">
    <source>
        <dbReference type="ARBA" id="ARBA00022556"/>
    </source>
</evidence>
<evidence type="ECO:0000256" key="5">
    <source>
        <dbReference type="ARBA" id="ARBA00022516"/>
    </source>
</evidence>
<evidence type="ECO:0000256" key="11">
    <source>
        <dbReference type="ARBA" id="ARBA00023098"/>
    </source>
</evidence>
<evidence type="ECO:0000256" key="7">
    <source>
        <dbReference type="ARBA" id="ARBA00022679"/>
    </source>
</evidence>
<sequence>MSIRRPLLLPLAPVYGVGLAVKQLLFRLGWLKQRRLANPVISVGSVSAGGAGKTPVVMMLAGMLRRRGYTVTILTRGFGRAPKTVERVEPYGDAAWFGDEPVLMAQRAGVPVFVGADRYSAGVLAEQSETTGKIAVHLLDDGFQHRKLARDIDIVLLTQEDVEDTLLPAGNLREPLSALRGADVIVVREEELERLQSFIGGLSHKGNPIAVWVIRRRLSLDGEGGKLLKGRRLAFCGIARPKDFTGMLLAGGCQPIETVVFPDHYAYTDQDVAQLQQEARRHGADGFVTTEKDAVKLTPAMREHLEAVGPLVVARLGVELVDESSAIMQLIAMEPRLDRRSQNR</sequence>
<dbReference type="InterPro" id="IPR027417">
    <property type="entry name" value="P-loop_NTPase"/>
</dbReference>
<gene>
    <name evidence="13 14" type="primary">lpxK</name>
    <name evidence="14" type="ORF">P4G45_03475</name>
    <name evidence="15" type="ORF">P8936_03440</name>
</gene>
<dbReference type="SUPFAM" id="SSF52540">
    <property type="entry name" value="P-loop containing nucleoside triphosphate hydrolases"/>
    <property type="match status" value="1"/>
</dbReference>
<keyword evidence="9 13" id="KW-0418">Kinase</keyword>
<dbReference type="GO" id="GO:0009245">
    <property type="term" value="P:lipid A biosynthetic process"/>
    <property type="evidence" value="ECO:0007669"/>
    <property type="project" value="UniProtKB-UniRule"/>
</dbReference>
<evidence type="ECO:0000256" key="8">
    <source>
        <dbReference type="ARBA" id="ARBA00022741"/>
    </source>
</evidence>
<dbReference type="GO" id="GO:0005524">
    <property type="term" value="F:ATP binding"/>
    <property type="evidence" value="ECO:0007669"/>
    <property type="project" value="UniProtKB-UniRule"/>
</dbReference>
<keyword evidence="5 13" id="KW-0444">Lipid biosynthesis</keyword>
<keyword evidence="10 13" id="KW-0067">ATP-binding</keyword>
<comment type="catalytic activity">
    <reaction evidence="13">
        <text>a lipid A disaccharide + ATP = a lipid IVA + ADP + H(+)</text>
        <dbReference type="Rhea" id="RHEA:67840"/>
        <dbReference type="ChEBI" id="CHEBI:15378"/>
        <dbReference type="ChEBI" id="CHEBI:30616"/>
        <dbReference type="ChEBI" id="CHEBI:176343"/>
        <dbReference type="ChEBI" id="CHEBI:176425"/>
        <dbReference type="ChEBI" id="CHEBI:456216"/>
        <dbReference type="EC" id="2.7.1.130"/>
    </reaction>
</comment>